<gene>
    <name evidence="3" type="primary">ORF102</name>
    <name evidence="3" type="ORF">ASgvgp102</name>
</gene>
<sequence length="735" mass="87071">MEPLTRYRGVDITPTQVHNLIKTIARQGTTIRYGCANNNDFERKVRDILLAYHPQLHGLSTDQLLIRALSNTKNKETTYNYNYITKTEHGGSEEENGIINVDKEVVSDNLLFVLKSVLGVKKLDRDECIRLVGNIKKFVDRWKRDDNDDPESILKCFSNIDHALQSLEERKNDFEKKTKMLEEEFKKTNVYERELNDCKTQLQIELNNHDANQEILKKNIDELNNVINSQKMTISVNTGQLLKMANEVGEKEERIEVLVRRCEELENENFNLIQKIASYEANLKIQSEDLIVLKHERDSFESKCLALQERCAQNNDEQSQIYLSTLTKLQEARSVNENLQIIHKETIQKLKNTLEKNSELEEEKKTLNTKLLQFEERERYYSNMYDQNREELQACKMRLIDKEQELNRNEQSVTEYMMQVKNLTIQNNELKEQISSKDEDVKKIYEEGHAAIEWQYKRENEMKKDLEEMSKKLDKLKEHIKKITKDHEEELEYKNEEQKNILNNVVKLQSLVQEDKAKWEEKLNMLEIENSKLRIFKADDQNEVDQLSKHLTLKEGELNAEKLQNDKLVKEIDLLQAQLKETRANLKERTTEVAHLSREIEELYHRDKKSVENATNSNILKQVKKNLARYRKIENNEEPKRKIPKSNLSWNVNKLYNVSTEEELQKLIREIKQKNVNHKRWDTYAQFLSNDTLSDLKKRPDYNLLDDDFKELLEKKHQIESNSFITKEEQSLFSS</sequence>
<evidence type="ECO:0000256" key="1">
    <source>
        <dbReference type="SAM" id="Coils"/>
    </source>
</evidence>
<keyword evidence="1" id="KW-0175">Coiled coil</keyword>
<dbReference type="InterPro" id="IPR009615">
    <property type="entry name" value="Desmo_N"/>
</dbReference>
<feature type="coiled-coil region" evidence="1">
    <location>
        <begin position="157"/>
        <end position="282"/>
    </location>
</feature>
<dbReference type="Pfam" id="PF06771">
    <property type="entry name" value="Desmo_N"/>
    <property type="match status" value="1"/>
</dbReference>
<evidence type="ECO:0000259" key="2">
    <source>
        <dbReference type="Pfam" id="PF06771"/>
    </source>
</evidence>
<name>Q6QXG2_GVAS</name>
<reference evidence="3 4" key="1">
    <citation type="submission" date="2004-09" db="EMBL/GenBank/DDBJ databases">
        <authorList>
            <person name="Ai X.L."/>
            <person name="Wang Z.F."/>
            <person name="Wang B."/>
            <person name="Zhang W."/>
            <person name="Li F."/>
            <person name="Fu J.H."/>
            <person name="Cui C.S."/>
            <person name="Shi Y.H."/>
            <person name="He M."/>
        </authorList>
    </citation>
    <scope>NUCLEOTIDE SEQUENCE [LARGE SCALE GENOMIC DNA]</scope>
</reference>
<organism evidence="3 4">
    <name type="scientific">Agrotis segetum granulosis virus</name>
    <name type="common">AsGV</name>
    <name type="synonym">Agrotis segetum granulovirus</name>
    <dbReference type="NCBI Taxonomy" id="10464"/>
    <lineage>
        <taxon>Viruses</taxon>
        <taxon>Viruses incertae sedis</taxon>
        <taxon>Naldaviricetes</taxon>
        <taxon>Lefavirales</taxon>
        <taxon>Baculoviridae</taxon>
        <taxon>Betabaculovirus</taxon>
        <taxon>Betabaculovirus agsegetum</taxon>
    </lineage>
</organism>
<feature type="coiled-coil region" evidence="1">
    <location>
        <begin position="343"/>
        <end position="529"/>
    </location>
</feature>
<organismHost>
    <name type="scientific">Agrotis segetum</name>
    <name type="common">Turnip moth</name>
    <dbReference type="NCBI Taxonomy" id="47767"/>
</organismHost>
<proteinExistence type="predicted"/>
<accession>Q6QXG2</accession>
<evidence type="ECO:0000313" key="4">
    <source>
        <dbReference type="Proteomes" id="UP000202635"/>
    </source>
</evidence>
<feature type="coiled-coil region" evidence="1">
    <location>
        <begin position="558"/>
        <end position="606"/>
    </location>
</feature>
<dbReference type="Proteomes" id="UP000202635">
    <property type="component" value="Genome"/>
</dbReference>
<feature type="domain" description="Viral desmoplakin N-terminal" evidence="2">
    <location>
        <begin position="6"/>
        <end position="84"/>
    </location>
</feature>
<protein>
    <submittedName>
        <fullName evidence="3">ORF102</fullName>
    </submittedName>
</protein>
<evidence type="ECO:0000313" key="3">
    <source>
        <dbReference type="EMBL" id="AAS82636.1"/>
    </source>
</evidence>
<dbReference type="EMBL" id="AY522332">
    <property type="protein sequence ID" value="AAS82636.1"/>
    <property type="molecule type" value="Genomic_DNA"/>
</dbReference>